<evidence type="ECO:0000313" key="3">
    <source>
        <dbReference type="Proteomes" id="UP000823388"/>
    </source>
</evidence>
<organism evidence="2 3">
    <name type="scientific">Panicum virgatum</name>
    <name type="common">Blackwell switchgrass</name>
    <dbReference type="NCBI Taxonomy" id="38727"/>
    <lineage>
        <taxon>Eukaryota</taxon>
        <taxon>Viridiplantae</taxon>
        <taxon>Streptophyta</taxon>
        <taxon>Embryophyta</taxon>
        <taxon>Tracheophyta</taxon>
        <taxon>Spermatophyta</taxon>
        <taxon>Magnoliopsida</taxon>
        <taxon>Liliopsida</taxon>
        <taxon>Poales</taxon>
        <taxon>Poaceae</taxon>
        <taxon>PACMAD clade</taxon>
        <taxon>Panicoideae</taxon>
        <taxon>Panicodae</taxon>
        <taxon>Paniceae</taxon>
        <taxon>Panicinae</taxon>
        <taxon>Panicum</taxon>
        <taxon>Panicum sect. Hiantes</taxon>
    </lineage>
</organism>
<accession>A0A8T0Q4E6</accession>
<name>A0A8T0Q4E6_PANVG</name>
<feature type="domain" description="Reverse transcriptase zinc-binding" evidence="1">
    <location>
        <begin position="100"/>
        <end position="160"/>
    </location>
</feature>
<comment type="caution">
    <text evidence="2">The sequence shown here is derived from an EMBL/GenBank/DDBJ whole genome shotgun (WGS) entry which is preliminary data.</text>
</comment>
<proteinExistence type="predicted"/>
<keyword evidence="3" id="KW-1185">Reference proteome</keyword>
<dbReference type="AlphaFoldDB" id="A0A8T0Q4E6"/>
<dbReference type="Proteomes" id="UP000823388">
    <property type="component" value="Chromosome 7N"/>
</dbReference>
<dbReference type="PANTHER" id="PTHR33116">
    <property type="entry name" value="REVERSE TRANSCRIPTASE ZINC-BINDING DOMAIN-CONTAINING PROTEIN-RELATED-RELATED"/>
    <property type="match status" value="1"/>
</dbReference>
<reference evidence="2" key="1">
    <citation type="submission" date="2020-05" db="EMBL/GenBank/DDBJ databases">
        <title>WGS assembly of Panicum virgatum.</title>
        <authorList>
            <person name="Lovell J.T."/>
            <person name="Jenkins J."/>
            <person name="Shu S."/>
            <person name="Juenger T.E."/>
            <person name="Schmutz J."/>
        </authorList>
    </citation>
    <scope>NUCLEOTIDE SEQUENCE</scope>
    <source>
        <strain evidence="2">AP13</strain>
    </source>
</reference>
<sequence length="227" mass="26242">MIALDLPRWVIKAIDKKRRGFLWKGQEKANGGNCLVSWDKVQRPLEYGAELAPNLFSAVPKGVRKSRTVAQALHNRGWVRDIRGALTVQVLMEYLQSVRFPTWRRIWKSWAPLRCKFFLWLAIKQRIWTADRLAKRGLPHHAACPLCDQEQETAQHLLLTYHRKGLNSLIILVTWEIWKHRNACVFKGSRPSVQLLLQTVSSECVLWCMAGASKLKELLDRSMPLVP</sequence>
<evidence type="ECO:0000259" key="1">
    <source>
        <dbReference type="Pfam" id="PF13966"/>
    </source>
</evidence>
<dbReference type="Pfam" id="PF13966">
    <property type="entry name" value="zf-RVT"/>
    <property type="match status" value="1"/>
</dbReference>
<dbReference type="PANTHER" id="PTHR33116:SF78">
    <property type="entry name" value="OS12G0587133 PROTEIN"/>
    <property type="match status" value="1"/>
</dbReference>
<gene>
    <name evidence="2" type="ORF">PVAP13_7NG025168</name>
</gene>
<protein>
    <recommendedName>
        <fullName evidence="1">Reverse transcriptase zinc-binding domain-containing protein</fullName>
    </recommendedName>
</protein>
<evidence type="ECO:0000313" key="2">
    <source>
        <dbReference type="EMBL" id="KAG2565174.1"/>
    </source>
</evidence>
<dbReference type="InterPro" id="IPR026960">
    <property type="entry name" value="RVT-Znf"/>
</dbReference>
<dbReference type="EMBL" id="CM029050">
    <property type="protein sequence ID" value="KAG2565174.1"/>
    <property type="molecule type" value="Genomic_DNA"/>
</dbReference>